<dbReference type="InterPro" id="IPR001789">
    <property type="entry name" value="Sig_transdc_resp-reg_receiver"/>
</dbReference>
<dbReference type="PROSITE" id="PS50109">
    <property type="entry name" value="HIS_KIN"/>
    <property type="match status" value="1"/>
</dbReference>
<dbReference type="InterPro" id="IPR036097">
    <property type="entry name" value="HisK_dim/P_sf"/>
</dbReference>
<proteinExistence type="predicted"/>
<dbReference type="Gene3D" id="3.40.50.2300">
    <property type="match status" value="2"/>
</dbReference>
<evidence type="ECO:0000259" key="9">
    <source>
        <dbReference type="PROSITE" id="PS50112"/>
    </source>
</evidence>
<dbReference type="Gene3D" id="3.30.565.10">
    <property type="entry name" value="Histidine kinase-like ATPase, C-terminal domain"/>
    <property type="match status" value="1"/>
</dbReference>
<dbReference type="Gene3D" id="3.30.450.20">
    <property type="entry name" value="PAS domain"/>
    <property type="match status" value="1"/>
</dbReference>
<evidence type="ECO:0000256" key="3">
    <source>
        <dbReference type="ARBA" id="ARBA00022553"/>
    </source>
</evidence>
<reference evidence="10 11" key="1">
    <citation type="submission" date="2018-05" db="EMBL/GenBank/DDBJ databases">
        <title>A metagenomic window into the 2 km-deep terrestrial subsurface aquifer revealed taxonomically and functionally diverse microbial community comprising novel uncultured bacterial lineages.</title>
        <authorList>
            <person name="Kadnikov V.V."/>
            <person name="Mardanov A.V."/>
            <person name="Beletsky A.V."/>
            <person name="Banks D."/>
            <person name="Pimenov N.V."/>
            <person name="Frank Y.A."/>
            <person name="Karnachuk O.V."/>
            <person name="Ravin N.V."/>
        </authorList>
    </citation>
    <scope>NUCLEOTIDE SEQUENCE [LARGE SCALE GENOMIC DNA]</scope>
    <source>
        <strain evidence="10">BY5</strain>
    </source>
</reference>
<dbReference type="InterPro" id="IPR036890">
    <property type="entry name" value="HATPase_C_sf"/>
</dbReference>
<dbReference type="InterPro" id="IPR005467">
    <property type="entry name" value="His_kinase_dom"/>
</dbReference>
<dbReference type="CDD" id="cd00082">
    <property type="entry name" value="HisKA"/>
    <property type="match status" value="1"/>
</dbReference>
<gene>
    <name evidence="10" type="ORF">OZSIB_1526</name>
</gene>
<dbReference type="GO" id="GO:0009927">
    <property type="term" value="F:histidine phosphotransfer kinase activity"/>
    <property type="evidence" value="ECO:0007669"/>
    <property type="project" value="TreeGrafter"/>
</dbReference>
<dbReference type="PROSITE" id="PS50112">
    <property type="entry name" value="PAS"/>
    <property type="match status" value="1"/>
</dbReference>
<dbReference type="Gene3D" id="1.10.287.130">
    <property type="match status" value="1"/>
</dbReference>
<name>A0A367ZJW5_9BACT</name>
<dbReference type="InterPro" id="IPR011006">
    <property type="entry name" value="CheY-like_superfamily"/>
</dbReference>
<dbReference type="GO" id="GO:0000155">
    <property type="term" value="F:phosphorelay sensor kinase activity"/>
    <property type="evidence" value="ECO:0007669"/>
    <property type="project" value="InterPro"/>
</dbReference>
<dbReference type="Proteomes" id="UP000252355">
    <property type="component" value="Unassembled WGS sequence"/>
</dbReference>
<dbReference type="SMART" id="SM00388">
    <property type="entry name" value="HisKA"/>
    <property type="match status" value="1"/>
</dbReference>
<dbReference type="Pfam" id="PF00072">
    <property type="entry name" value="Response_reg"/>
    <property type="match status" value="2"/>
</dbReference>
<accession>A0A367ZJW5</accession>
<keyword evidence="5 10" id="KW-0418">Kinase</keyword>
<dbReference type="SUPFAM" id="SSF55874">
    <property type="entry name" value="ATPase domain of HSP90 chaperone/DNA topoisomerase II/histidine kinase"/>
    <property type="match status" value="1"/>
</dbReference>
<dbReference type="SUPFAM" id="SSF52172">
    <property type="entry name" value="CheY-like"/>
    <property type="match status" value="2"/>
</dbReference>
<dbReference type="SMART" id="SM00091">
    <property type="entry name" value="PAS"/>
    <property type="match status" value="1"/>
</dbReference>
<dbReference type="InterPro" id="IPR035965">
    <property type="entry name" value="PAS-like_dom_sf"/>
</dbReference>
<feature type="domain" description="Response regulatory" evidence="8">
    <location>
        <begin position="2"/>
        <end position="119"/>
    </location>
</feature>
<evidence type="ECO:0000256" key="4">
    <source>
        <dbReference type="ARBA" id="ARBA00022679"/>
    </source>
</evidence>
<evidence type="ECO:0000256" key="2">
    <source>
        <dbReference type="ARBA" id="ARBA00012438"/>
    </source>
</evidence>
<comment type="catalytic activity">
    <reaction evidence="1">
        <text>ATP + protein L-histidine = ADP + protein N-phospho-L-histidine.</text>
        <dbReference type="EC" id="2.7.13.3"/>
    </reaction>
</comment>
<dbReference type="SUPFAM" id="SSF47384">
    <property type="entry name" value="Homodimeric domain of signal transducing histidine kinase"/>
    <property type="match status" value="1"/>
</dbReference>
<keyword evidence="4" id="KW-0808">Transferase</keyword>
<evidence type="ECO:0000259" key="8">
    <source>
        <dbReference type="PROSITE" id="PS50110"/>
    </source>
</evidence>
<dbReference type="Pfam" id="PF00512">
    <property type="entry name" value="HisKA"/>
    <property type="match status" value="1"/>
</dbReference>
<dbReference type="PRINTS" id="PR00344">
    <property type="entry name" value="BCTRLSENSOR"/>
</dbReference>
<dbReference type="SUPFAM" id="SSF55785">
    <property type="entry name" value="PYP-like sensor domain (PAS domain)"/>
    <property type="match status" value="1"/>
</dbReference>
<dbReference type="EC" id="2.7.13.3" evidence="2"/>
<evidence type="ECO:0000256" key="1">
    <source>
        <dbReference type="ARBA" id="ARBA00000085"/>
    </source>
</evidence>
<dbReference type="EMBL" id="QOQW01000023">
    <property type="protein sequence ID" value="RCK78424.1"/>
    <property type="molecule type" value="Genomic_DNA"/>
</dbReference>
<dbReference type="Pfam" id="PF02518">
    <property type="entry name" value="HATPase_c"/>
    <property type="match status" value="1"/>
</dbReference>
<dbReference type="SMART" id="SM00387">
    <property type="entry name" value="HATPase_c"/>
    <property type="match status" value="1"/>
</dbReference>
<dbReference type="PANTHER" id="PTHR43047:SF72">
    <property type="entry name" value="OSMOSENSING HISTIDINE PROTEIN KINASE SLN1"/>
    <property type="match status" value="1"/>
</dbReference>
<dbReference type="Pfam" id="PF13188">
    <property type="entry name" value="PAS_8"/>
    <property type="match status" value="1"/>
</dbReference>
<sequence>MHILILDDREDGRYLLEALLRGHGHQVTCLNHGAAALEALRTTRFDLIISDILMPVMDGFQFCQKLRADPNCQAIPLIFYTATYTGPQDEEFALRIGADRFLRKPCEPDELMAVIGEVVAAARQRTTPPAPPLPEEEVLRLYSERLVRKLEQKMLEAERDARALQEEKLKFQGLIEELPLGIALLDAQDGIRYLNPRFTDLFGYTLADLPSFDTLLHRSFPDLRAREDARAWWATARRDLAPSQGIGTTTFEIVDRSGHTKQVRIKPARLGTGERMVIFEDVTEQLRLETKLRQAQKMEAIATLAGGIAHDFNNILTGILGFAELAAREIPAGSSPAQRLEAVLQAAHRAKELVGHILAFSRQSEQKRIPLNLHLVVQEVLALLRSALPATIEIRHSLEREGTVLADPTQMHQVLMNLCMNAFHAMQGKPSGLLEIGLRRVDLSPEQARLLPGLREGPHMVLSVSDTGCGMTPEILARIYDPYFTTKQEGEGTGLGLSVTHGIVQSHHGAIDVTSTPGVGTTFRIYLPIITEASPVVEAQTPIGDLPAGQERILFLDDEPPLVTLGESMLRTLGYQVEKFTEPLPALDRIRQDPAAFDLVVTDFYMPRLNGLDLARQIGQIRRDLPIIICSGTASPEFDKAAAEDQLSLVFLAKPYALRDLAEAVRRTLDLRQVPLS</sequence>
<evidence type="ECO:0000256" key="6">
    <source>
        <dbReference type="PROSITE-ProRule" id="PRU00169"/>
    </source>
</evidence>
<evidence type="ECO:0000259" key="7">
    <source>
        <dbReference type="PROSITE" id="PS50109"/>
    </source>
</evidence>
<organism evidence="10 11">
    <name type="scientific">Candidatus Ozemobacter sibiricus</name>
    <dbReference type="NCBI Taxonomy" id="2268124"/>
    <lineage>
        <taxon>Bacteria</taxon>
        <taxon>Candidatus Ozemobacteria</taxon>
        <taxon>Candidatus Ozemobacterales</taxon>
        <taxon>Candidatus Ozemobacteraceae</taxon>
        <taxon>Candidatus Ozemobacter</taxon>
    </lineage>
</organism>
<feature type="modified residue" description="4-aspartylphosphate" evidence="6">
    <location>
        <position position="51"/>
    </location>
</feature>
<dbReference type="InterPro" id="IPR003661">
    <property type="entry name" value="HisK_dim/P_dom"/>
</dbReference>
<feature type="modified residue" description="4-aspartylphosphate" evidence="6">
    <location>
        <position position="603"/>
    </location>
</feature>
<dbReference type="AlphaFoldDB" id="A0A367ZJW5"/>
<dbReference type="GO" id="GO:0005886">
    <property type="term" value="C:plasma membrane"/>
    <property type="evidence" value="ECO:0007669"/>
    <property type="project" value="TreeGrafter"/>
</dbReference>
<dbReference type="InterPro" id="IPR000014">
    <property type="entry name" value="PAS"/>
</dbReference>
<feature type="domain" description="Histidine kinase" evidence="7">
    <location>
        <begin position="307"/>
        <end position="531"/>
    </location>
</feature>
<dbReference type="NCBIfam" id="TIGR00229">
    <property type="entry name" value="sensory_box"/>
    <property type="match status" value="1"/>
</dbReference>
<keyword evidence="3 6" id="KW-0597">Phosphoprotein</keyword>
<protein>
    <recommendedName>
        <fullName evidence="2">histidine kinase</fullName>
        <ecNumber evidence="2">2.7.13.3</ecNumber>
    </recommendedName>
</protein>
<evidence type="ECO:0000256" key="5">
    <source>
        <dbReference type="ARBA" id="ARBA00022777"/>
    </source>
</evidence>
<dbReference type="SMART" id="SM00448">
    <property type="entry name" value="REC"/>
    <property type="match status" value="2"/>
</dbReference>
<dbReference type="InterPro" id="IPR004358">
    <property type="entry name" value="Sig_transdc_His_kin-like_C"/>
</dbReference>
<comment type="caution">
    <text evidence="10">The sequence shown here is derived from an EMBL/GenBank/DDBJ whole genome shotgun (WGS) entry which is preliminary data.</text>
</comment>
<dbReference type="CDD" id="cd00156">
    <property type="entry name" value="REC"/>
    <property type="match status" value="1"/>
</dbReference>
<feature type="domain" description="PAS" evidence="9">
    <location>
        <begin position="167"/>
        <end position="209"/>
    </location>
</feature>
<dbReference type="CDD" id="cd00130">
    <property type="entry name" value="PAS"/>
    <property type="match status" value="1"/>
</dbReference>
<evidence type="ECO:0000313" key="10">
    <source>
        <dbReference type="EMBL" id="RCK78424.1"/>
    </source>
</evidence>
<dbReference type="InterPro" id="IPR003594">
    <property type="entry name" value="HATPase_dom"/>
</dbReference>
<feature type="domain" description="Response regulatory" evidence="8">
    <location>
        <begin position="552"/>
        <end position="669"/>
    </location>
</feature>
<evidence type="ECO:0000313" key="11">
    <source>
        <dbReference type="Proteomes" id="UP000252355"/>
    </source>
</evidence>
<dbReference type="PROSITE" id="PS50110">
    <property type="entry name" value="RESPONSE_REGULATORY"/>
    <property type="match status" value="2"/>
</dbReference>
<dbReference type="PANTHER" id="PTHR43047">
    <property type="entry name" value="TWO-COMPONENT HISTIDINE PROTEIN KINASE"/>
    <property type="match status" value="1"/>
</dbReference>